<dbReference type="AlphaFoldDB" id="A0A1H9WFT4"/>
<dbReference type="Proteomes" id="UP000198571">
    <property type="component" value="Unassembled WGS sequence"/>
</dbReference>
<evidence type="ECO:0000313" key="2">
    <source>
        <dbReference type="EMBL" id="SES32760.1"/>
    </source>
</evidence>
<sequence length="66" mass="7402">MNMLPYLIIGGIICLAALIGTIMVGVNPRDDEYEKKSGKHFTNLSIIYAVTFIPALILTVVYYVYF</sequence>
<name>A0A1H9WFT4_9BACI</name>
<gene>
    <name evidence="2" type="ORF">SAMN05518684_116111</name>
</gene>
<protein>
    <submittedName>
        <fullName evidence="2">Uncharacterized protein</fullName>
    </submittedName>
</protein>
<dbReference type="EMBL" id="FOGT01000016">
    <property type="protein sequence ID" value="SES32760.1"/>
    <property type="molecule type" value="Genomic_DNA"/>
</dbReference>
<dbReference type="RefSeq" id="WP_093054708.1">
    <property type="nucleotide sequence ID" value="NZ_FOGT01000016.1"/>
</dbReference>
<keyword evidence="1" id="KW-0812">Transmembrane</keyword>
<proteinExistence type="predicted"/>
<organism evidence="2 3">
    <name type="scientific">Salipaludibacillus aurantiacus</name>
    <dbReference type="NCBI Taxonomy" id="1601833"/>
    <lineage>
        <taxon>Bacteria</taxon>
        <taxon>Bacillati</taxon>
        <taxon>Bacillota</taxon>
        <taxon>Bacilli</taxon>
        <taxon>Bacillales</taxon>
        <taxon>Bacillaceae</taxon>
    </lineage>
</organism>
<dbReference type="OrthoDB" id="2889317at2"/>
<keyword evidence="1" id="KW-0472">Membrane</keyword>
<feature type="transmembrane region" description="Helical" evidence="1">
    <location>
        <begin position="46"/>
        <end position="65"/>
    </location>
</feature>
<accession>A0A1H9WFT4</accession>
<evidence type="ECO:0000313" key="3">
    <source>
        <dbReference type="Proteomes" id="UP000198571"/>
    </source>
</evidence>
<keyword evidence="3" id="KW-1185">Reference proteome</keyword>
<evidence type="ECO:0000256" key="1">
    <source>
        <dbReference type="SAM" id="Phobius"/>
    </source>
</evidence>
<keyword evidence="1" id="KW-1133">Transmembrane helix</keyword>
<dbReference type="STRING" id="1601833.SAMN05518684_116111"/>
<reference evidence="3" key="1">
    <citation type="submission" date="2016-10" db="EMBL/GenBank/DDBJ databases">
        <authorList>
            <person name="Varghese N."/>
            <person name="Submissions S."/>
        </authorList>
    </citation>
    <scope>NUCLEOTIDE SEQUENCE [LARGE SCALE GENOMIC DNA]</scope>
    <source>
        <strain evidence="3">S9</strain>
    </source>
</reference>
<feature type="transmembrane region" description="Helical" evidence="1">
    <location>
        <begin position="6"/>
        <end position="26"/>
    </location>
</feature>